<proteinExistence type="inferred from homology"/>
<keyword evidence="6" id="KW-0472">Membrane</keyword>
<dbReference type="NCBIfam" id="TIGR00225">
    <property type="entry name" value="prc"/>
    <property type="match status" value="1"/>
</dbReference>
<dbReference type="OrthoDB" id="9812068at2"/>
<dbReference type="SUPFAM" id="SSF52096">
    <property type="entry name" value="ClpP/crotonase"/>
    <property type="match status" value="1"/>
</dbReference>
<name>K9EDN8_9LACT</name>
<dbReference type="InterPro" id="IPR055210">
    <property type="entry name" value="CtpA/B_N"/>
</dbReference>
<dbReference type="InterPro" id="IPR005151">
    <property type="entry name" value="Tail-specific_protease"/>
</dbReference>
<dbReference type="Gene3D" id="1.10.101.10">
    <property type="entry name" value="PGBD-like superfamily/PGBD"/>
    <property type="match status" value="1"/>
</dbReference>
<keyword evidence="4 5" id="KW-0720">Serine protease</keyword>
<evidence type="ECO:0000256" key="1">
    <source>
        <dbReference type="ARBA" id="ARBA00009179"/>
    </source>
</evidence>
<dbReference type="InterPro" id="IPR036365">
    <property type="entry name" value="PGBD-like_sf"/>
</dbReference>
<dbReference type="Gene3D" id="3.30.750.44">
    <property type="match status" value="1"/>
</dbReference>
<keyword evidence="6" id="KW-0812">Transmembrane</keyword>
<dbReference type="Gene3D" id="3.90.226.10">
    <property type="entry name" value="2-enoyl-CoA Hydratase, Chain A, domain 1"/>
    <property type="match status" value="1"/>
</dbReference>
<keyword evidence="2 5" id="KW-0645">Protease</keyword>
<organism evidence="8 9">
    <name type="scientific">Alloiococcus otitis ATCC 51267</name>
    <dbReference type="NCBI Taxonomy" id="883081"/>
    <lineage>
        <taxon>Bacteria</taxon>
        <taxon>Bacillati</taxon>
        <taxon>Bacillota</taxon>
        <taxon>Bacilli</taxon>
        <taxon>Lactobacillales</taxon>
        <taxon>Carnobacteriaceae</taxon>
        <taxon>Alloiococcus</taxon>
    </lineage>
</organism>
<dbReference type="Pfam" id="PF17820">
    <property type="entry name" value="PDZ_6"/>
    <property type="match status" value="1"/>
</dbReference>
<gene>
    <name evidence="8" type="ORF">HMPREF9698_00441</name>
</gene>
<dbReference type="InterPro" id="IPR036034">
    <property type="entry name" value="PDZ_sf"/>
</dbReference>
<keyword evidence="3 5" id="KW-0378">Hydrolase</keyword>
<dbReference type="PROSITE" id="PS50106">
    <property type="entry name" value="PDZ"/>
    <property type="match status" value="1"/>
</dbReference>
<dbReference type="InterPro" id="IPR004447">
    <property type="entry name" value="Peptidase_S41A"/>
</dbReference>
<evidence type="ECO:0000313" key="8">
    <source>
        <dbReference type="EMBL" id="EKU93961.1"/>
    </source>
</evidence>
<dbReference type="GO" id="GO:0006508">
    <property type="term" value="P:proteolysis"/>
    <property type="evidence" value="ECO:0007669"/>
    <property type="project" value="UniProtKB-KW"/>
</dbReference>
<dbReference type="eggNOG" id="COG0793">
    <property type="taxonomic scope" value="Bacteria"/>
</dbReference>
<evidence type="ECO:0000256" key="3">
    <source>
        <dbReference type="ARBA" id="ARBA00022801"/>
    </source>
</evidence>
<dbReference type="SMART" id="SM00245">
    <property type="entry name" value="TSPc"/>
    <property type="match status" value="1"/>
</dbReference>
<dbReference type="SUPFAM" id="SSF47090">
    <property type="entry name" value="PGBD-like"/>
    <property type="match status" value="1"/>
</dbReference>
<dbReference type="InterPro" id="IPR029045">
    <property type="entry name" value="ClpP/crotonase-like_dom_sf"/>
</dbReference>
<dbReference type="AlphaFoldDB" id="K9EDN8"/>
<dbReference type="FunFam" id="2.30.42.10:FF:000063">
    <property type="entry name" value="Peptidase, S41 family"/>
    <property type="match status" value="1"/>
</dbReference>
<comment type="caution">
    <text evidence="8">The sequence shown here is derived from an EMBL/GenBank/DDBJ whole genome shotgun (WGS) entry which is preliminary data.</text>
</comment>
<dbReference type="Pfam" id="PF03572">
    <property type="entry name" value="Peptidase_S41"/>
    <property type="match status" value="1"/>
</dbReference>
<evidence type="ECO:0000259" key="7">
    <source>
        <dbReference type="PROSITE" id="PS50106"/>
    </source>
</evidence>
<reference evidence="8 9" key="1">
    <citation type="submission" date="2012-09" db="EMBL/GenBank/DDBJ databases">
        <title>The Genome Sequence of Alloiococcus otitis ATCC 51267.</title>
        <authorList>
            <consortium name="The Broad Institute Genome Sequencing Platform"/>
            <person name="Earl A."/>
            <person name="Ward D."/>
            <person name="Feldgarden M."/>
            <person name="Gevers D."/>
            <person name="Huys G."/>
            <person name="Walker B."/>
            <person name="Young S.K."/>
            <person name="Zeng Q."/>
            <person name="Gargeya S."/>
            <person name="Fitzgerald M."/>
            <person name="Haas B."/>
            <person name="Abouelleil A."/>
            <person name="Alvarado L."/>
            <person name="Arachchi H.M."/>
            <person name="Berlin A.M."/>
            <person name="Chapman S.B."/>
            <person name="Goldberg J."/>
            <person name="Griggs A."/>
            <person name="Gujja S."/>
            <person name="Hansen M."/>
            <person name="Howarth C."/>
            <person name="Imamovic A."/>
            <person name="Larimer J."/>
            <person name="McCowen C."/>
            <person name="Montmayeur A."/>
            <person name="Murphy C."/>
            <person name="Neiman D."/>
            <person name="Pearson M."/>
            <person name="Priest M."/>
            <person name="Roberts A."/>
            <person name="Saif S."/>
            <person name="Shea T."/>
            <person name="Sisk P."/>
            <person name="Sykes S."/>
            <person name="Wortman J."/>
            <person name="Nusbaum C."/>
            <person name="Birren B."/>
        </authorList>
    </citation>
    <scope>NUCLEOTIDE SEQUENCE [LARGE SCALE GENOMIC DNA]</scope>
    <source>
        <strain evidence="8 9">ATCC 51267</strain>
    </source>
</reference>
<dbReference type="HOGENOM" id="CLU_017295_3_0_9"/>
<dbReference type="STRING" id="883081.HMPREF9698_00441"/>
<evidence type="ECO:0000256" key="6">
    <source>
        <dbReference type="SAM" id="Phobius"/>
    </source>
</evidence>
<dbReference type="InterPro" id="IPR036366">
    <property type="entry name" value="PGBDSf"/>
</dbReference>
<keyword evidence="6" id="KW-1133">Transmembrane helix</keyword>
<dbReference type="InterPro" id="IPR041489">
    <property type="entry name" value="PDZ_6"/>
</dbReference>
<dbReference type="GO" id="GO:0030288">
    <property type="term" value="C:outer membrane-bounded periplasmic space"/>
    <property type="evidence" value="ECO:0007669"/>
    <property type="project" value="TreeGrafter"/>
</dbReference>
<evidence type="ECO:0000313" key="9">
    <source>
        <dbReference type="Proteomes" id="UP000009875"/>
    </source>
</evidence>
<dbReference type="Pfam" id="PF01471">
    <property type="entry name" value="PG_binding_1"/>
    <property type="match status" value="1"/>
</dbReference>
<dbReference type="InterPro" id="IPR001478">
    <property type="entry name" value="PDZ"/>
</dbReference>
<dbReference type="Pfam" id="PF22694">
    <property type="entry name" value="CtpB_N-like"/>
    <property type="match status" value="1"/>
</dbReference>
<comment type="similarity">
    <text evidence="1 5">Belongs to the peptidase S41A family.</text>
</comment>
<dbReference type="InterPro" id="IPR002477">
    <property type="entry name" value="Peptidoglycan-bd-like"/>
</dbReference>
<evidence type="ECO:0000256" key="2">
    <source>
        <dbReference type="ARBA" id="ARBA00022670"/>
    </source>
</evidence>
<dbReference type="PANTHER" id="PTHR32060:SF30">
    <property type="entry name" value="CARBOXY-TERMINAL PROCESSING PROTEASE CTPA"/>
    <property type="match status" value="1"/>
</dbReference>
<dbReference type="SUPFAM" id="SSF50156">
    <property type="entry name" value="PDZ domain-like"/>
    <property type="match status" value="1"/>
</dbReference>
<dbReference type="CDD" id="cd07560">
    <property type="entry name" value="Peptidase_S41_CPP"/>
    <property type="match status" value="1"/>
</dbReference>
<dbReference type="Proteomes" id="UP000009875">
    <property type="component" value="Unassembled WGS sequence"/>
</dbReference>
<dbReference type="GO" id="GO:0004175">
    <property type="term" value="F:endopeptidase activity"/>
    <property type="evidence" value="ECO:0007669"/>
    <property type="project" value="TreeGrafter"/>
</dbReference>
<accession>K9EDN8</accession>
<protein>
    <submittedName>
        <fullName evidence="8">C-terminal processing peptidase</fullName>
    </submittedName>
</protein>
<feature type="transmembrane region" description="Helical" evidence="6">
    <location>
        <begin position="12"/>
        <end position="33"/>
    </location>
</feature>
<dbReference type="RefSeq" id="WP_003776911.1">
    <property type="nucleotide sequence ID" value="NZ_JH992957.1"/>
</dbReference>
<keyword evidence="9" id="KW-1185">Reference proteome</keyword>
<dbReference type="EMBL" id="AGXA01000007">
    <property type="protein sequence ID" value="EKU93961.1"/>
    <property type="molecule type" value="Genomic_DNA"/>
</dbReference>
<sequence>MSDQNNRNGVSFLTYILSLLAIFIIGVFLTLVLTGRTRQPNLMSSSSSDQAEEENISLDTVAELYQVLTQEYYGDVDSKALINGALEGMAQAVDDPHTQYMDVQETSDFNDEISGSFEGIGAEVIKEDEKLRVVSPIPDSPADQAGILPNDYILAVDGQSLKDLNAQEAVELIRGPKGSEVDLEVERSGNSFNLTVERDAVPIETVTYQEVEGHDGIGLVQLSRFNQPSYEEMVEAIQDLEDQGVTQFIFDLRGNPGGLLDTALQIANIFVDEGDPIMQVKEAEDEDPISFVAGDEYGDFKFNPDHEAIFLVDEGSASASEILAGAVQEAGYPLLGKTTYGKGTVQSLYPLIGGSEVKFTNHIWLTASGEWINEEGIEPDIEVDQLGQGELKLVNPEETYQLGDQSPEVENINKLLSLLGYEVPDNDQFNQETQVAVQTFQNDQGLEETGVMNETTSIRLMEAIREYIRENDKQVEEAIARLEADNGE</sequence>
<dbReference type="PANTHER" id="PTHR32060">
    <property type="entry name" value="TAIL-SPECIFIC PROTEASE"/>
    <property type="match status" value="1"/>
</dbReference>
<feature type="domain" description="PDZ" evidence="7">
    <location>
        <begin position="106"/>
        <end position="174"/>
    </location>
</feature>
<dbReference type="CDD" id="cd06782">
    <property type="entry name" value="cpPDZ_CPP-like"/>
    <property type="match status" value="1"/>
</dbReference>
<dbReference type="Gene3D" id="2.30.42.10">
    <property type="match status" value="1"/>
</dbReference>
<evidence type="ECO:0000256" key="5">
    <source>
        <dbReference type="RuleBase" id="RU004404"/>
    </source>
</evidence>
<evidence type="ECO:0000256" key="4">
    <source>
        <dbReference type="ARBA" id="ARBA00022825"/>
    </source>
</evidence>
<dbReference type="GO" id="GO:0008236">
    <property type="term" value="F:serine-type peptidase activity"/>
    <property type="evidence" value="ECO:0007669"/>
    <property type="project" value="UniProtKB-KW"/>
</dbReference>
<dbReference type="SMART" id="SM00228">
    <property type="entry name" value="PDZ"/>
    <property type="match status" value="1"/>
</dbReference>
<dbReference type="GO" id="GO:0007165">
    <property type="term" value="P:signal transduction"/>
    <property type="evidence" value="ECO:0007669"/>
    <property type="project" value="TreeGrafter"/>
</dbReference>